<dbReference type="SUPFAM" id="SSF51126">
    <property type="entry name" value="Pectin lyase-like"/>
    <property type="match status" value="1"/>
</dbReference>
<dbReference type="PANTHER" id="PTHR36453">
    <property type="entry name" value="SECRETED PROTEIN-RELATED"/>
    <property type="match status" value="1"/>
</dbReference>
<evidence type="ECO:0000313" key="3">
    <source>
        <dbReference type="Proteomes" id="UP000325113"/>
    </source>
</evidence>
<proteinExistence type="predicted"/>
<sequence>MWSIVSMLLIALAASTAGTAASGKSVWISPTGSDSGAGTKAAPWRTPQRALEYVASLRGPGGAASPLPSDVTVNVAYGTYLLSSPITLTPESGGDAGGSSVTFKGEDPGAHITFSGAALLEDVVHNADGTVAMRIPASVNCPGRCRRLFRMNPGGNGETVGSYGRELSRTPTLTYRSLSKRTMTVPEGQLANFSQADLAQAEAVVYHSWTSSLSPLQPGSGWDPATNTLSFAYDAVTACDGACFQQYYLQNLQGGSALQPGTFSVIDDSASGKGRYVLYRPFAGETVRPGDFGVGNLTTLLNVNAPAGARVANVAFDALWFQHTASDLSACLPSGCNAQSDADGLAAAIHLTDVSGVTFYNVSVQLTGHYGVWIDSGSSDVAVDFALLRHLGAGGVRIGSSSTAAQPERVSVADSVIQFTGEVEAAGPGVLVQNAAFVNITHNDIGPVSYTAVSSGWTWGYSPTTVRAVRITFNDLHDVFSGKLSDGGCVYTLGAQPGTLVDNNQCWNVHSRGYGGWGYYTDEGSSDITFTNNLATVTKSAGVHQHYGLNNRFENNILAFPGAWPCDDAPNCDNAGIRSSVAGPGNGKYSLSSFSFVRNIVLLNQPFSAPFFTVAKTGLANDTFASNVYWSTTNKTDLPFGPSQSPVSFAQWQQSGKDVHSVVADPLFGNPAERDFRLAPDSPALKLGFQQIDFSTNGPRRMEERRPRDA</sequence>
<reference evidence="2 3" key="1">
    <citation type="submission" date="2019-07" db="EMBL/GenBank/DDBJ databases">
        <title>Genomes of Cafeteria roenbergensis.</title>
        <authorList>
            <person name="Fischer M.G."/>
            <person name="Hackl T."/>
            <person name="Roman M."/>
        </authorList>
    </citation>
    <scope>NUCLEOTIDE SEQUENCE [LARGE SCALE GENOMIC DNA]</scope>
    <source>
        <strain evidence="2 3">Cflag</strain>
    </source>
</reference>
<evidence type="ECO:0000256" key="1">
    <source>
        <dbReference type="SAM" id="SignalP"/>
    </source>
</evidence>
<dbReference type="Proteomes" id="UP000325113">
    <property type="component" value="Unassembled WGS sequence"/>
</dbReference>
<accession>A0A5A8CK12</accession>
<protein>
    <submittedName>
        <fullName evidence="2">Uncharacterized protein</fullName>
    </submittedName>
</protein>
<feature type="signal peptide" evidence="1">
    <location>
        <begin position="1"/>
        <end position="21"/>
    </location>
</feature>
<dbReference type="EMBL" id="VLTM01000103">
    <property type="protein sequence ID" value="KAA0152854.1"/>
    <property type="molecule type" value="Genomic_DNA"/>
</dbReference>
<feature type="chain" id="PRO_5022913915" evidence="1">
    <location>
        <begin position="22"/>
        <end position="710"/>
    </location>
</feature>
<evidence type="ECO:0000313" key="2">
    <source>
        <dbReference type="EMBL" id="KAA0152854.1"/>
    </source>
</evidence>
<dbReference type="Gene3D" id="2.160.20.10">
    <property type="entry name" value="Single-stranded right-handed beta-helix, Pectin lyase-like"/>
    <property type="match status" value="2"/>
</dbReference>
<organism evidence="2 3">
    <name type="scientific">Cafeteria roenbergensis</name>
    <name type="common">Marine flagellate</name>
    <dbReference type="NCBI Taxonomy" id="33653"/>
    <lineage>
        <taxon>Eukaryota</taxon>
        <taxon>Sar</taxon>
        <taxon>Stramenopiles</taxon>
        <taxon>Bigyra</taxon>
        <taxon>Opalozoa</taxon>
        <taxon>Bicosoecida</taxon>
        <taxon>Cafeteriaceae</taxon>
        <taxon>Cafeteria</taxon>
    </lineage>
</organism>
<keyword evidence="1" id="KW-0732">Signal</keyword>
<name>A0A5A8CK12_CAFRO</name>
<dbReference type="InterPro" id="IPR012334">
    <property type="entry name" value="Pectin_lyas_fold"/>
</dbReference>
<dbReference type="AlphaFoldDB" id="A0A5A8CK12"/>
<gene>
    <name evidence="2" type="ORF">FNF31_06551</name>
</gene>
<comment type="caution">
    <text evidence="2">The sequence shown here is derived from an EMBL/GenBank/DDBJ whole genome shotgun (WGS) entry which is preliminary data.</text>
</comment>
<dbReference type="InterPro" id="IPR011050">
    <property type="entry name" value="Pectin_lyase_fold/virulence"/>
</dbReference>
<dbReference type="PANTHER" id="PTHR36453:SF1">
    <property type="entry name" value="RIGHT HANDED BETA HELIX DOMAIN-CONTAINING PROTEIN"/>
    <property type="match status" value="1"/>
</dbReference>